<evidence type="ECO:0000259" key="7">
    <source>
        <dbReference type="Pfam" id="PF02518"/>
    </source>
</evidence>
<evidence type="ECO:0000313" key="11">
    <source>
        <dbReference type="Proteomes" id="UP000677265"/>
    </source>
</evidence>
<dbReference type="SUPFAM" id="SSF55874">
    <property type="entry name" value="ATPase domain of HSP90 chaperone/DNA topoisomerase II/histidine kinase"/>
    <property type="match status" value="1"/>
</dbReference>
<dbReference type="EC" id="2.7.13.3" evidence="2"/>
<dbReference type="Gene3D" id="3.30.565.10">
    <property type="entry name" value="Histidine kinase-like ATPase, C-terminal domain"/>
    <property type="match status" value="1"/>
</dbReference>
<evidence type="ECO:0000313" key="9">
    <source>
        <dbReference type="EMBL" id="MBS4184298.1"/>
    </source>
</evidence>
<dbReference type="AlphaFoldDB" id="A0A942YBC4"/>
<reference evidence="9" key="1">
    <citation type="submission" date="2021-05" db="EMBL/GenBank/DDBJ databases">
        <title>Novel Bacillus species.</title>
        <authorList>
            <person name="Liu G."/>
        </authorList>
    </citation>
    <scope>NUCLEOTIDE SEQUENCE</scope>
    <source>
        <strain evidence="9 11">FJAT-50051</strain>
    </source>
</reference>
<proteinExistence type="predicted"/>
<protein>
    <recommendedName>
        <fullName evidence="2">histidine kinase</fullName>
        <ecNumber evidence="2">2.7.13.3</ecNumber>
    </recommendedName>
</protein>
<evidence type="ECO:0000256" key="4">
    <source>
        <dbReference type="ARBA" id="ARBA00022777"/>
    </source>
</evidence>
<dbReference type="InterPro" id="IPR036890">
    <property type="entry name" value="HATPase_C_sf"/>
</dbReference>
<accession>A0A942YBC4</accession>
<dbReference type="InterPro" id="IPR011712">
    <property type="entry name" value="Sig_transdc_His_kin_sub3_dim/P"/>
</dbReference>
<keyword evidence="4 9" id="KW-0418">Kinase</keyword>
<dbReference type="InterPro" id="IPR003594">
    <property type="entry name" value="HATPase_dom"/>
</dbReference>
<evidence type="ECO:0000256" key="5">
    <source>
        <dbReference type="ARBA" id="ARBA00023012"/>
    </source>
</evidence>
<keyword evidence="3" id="KW-0808">Transferase</keyword>
<dbReference type="GO" id="GO:0000155">
    <property type="term" value="F:phosphorelay sensor kinase activity"/>
    <property type="evidence" value="ECO:0007669"/>
    <property type="project" value="InterPro"/>
</dbReference>
<comment type="caution">
    <text evidence="9">The sequence shown here is derived from an EMBL/GenBank/DDBJ whole genome shotgun (WGS) entry which is preliminary data.</text>
</comment>
<dbReference type="Proteomes" id="UP000677265">
    <property type="component" value="Unassembled WGS sequence"/>
</dbReference>
<sequence length="263" mass="30401">MSNRILMFFTALIPTILIGGFEFFRHSTLLHEVSMEEGNYLITILTFLISYPFAIWMFHIIEMKNQRIADEREMRAIYEERERLAKELHDNIAQTLFLLKVHLKKGKLDEAGSLVNSIDTQLRQAIFNLRMDPAEDVSFSKRIENWLEDWTTVSGIEIDSRIHLKDAYFTPAEEVQLFGIIQEAFTNIRKHSETSNVSLKFQAYDSQWILEIIDNGVGFEVTSIGRKQYGISILKSRAEKLGASYEIDSKIGLGTKIMLRGKK</sequence>
<dbReference type="Pfam" id="PF07730">
    <property type="entry name" value="HisKA_3"/>
    <property type="match status" value="1"/>
</dbReference>
<organism evidence="9">
    <name type="scientific">Neobacillus citreus</name>
    <dbReference type="NCBI Taxonomy" id="2833578"/>
    <lineage>
        <taxon>Bacteria</taxon>
        <taxon>Bacillati</taxon>
        <taxon>Bacillota</taxon>
        <taxon>Bacilli</taxon>
        <taxon>Bacillales</taxon>
        <taxon>Bacillaceae</taxon>
        <taxon>Neobacillus</taxon>
    </lineage>
</organism>
<evidence type="ECO:0000256" key="3">
    <source>
        <dbReference type="ARBA" id="ARBA00022679"/>
    </source>
</evidence>
<feature type="transmembrane region" description="Helical" evidence="6">
    <location>
        <begin position="40"/>
        <end position="58"/>
    </location>
</feature>
<keyword evidence="6" id="KW-0472">Membrane</keyword>
<feature type="transmembrane region" description="Helical" evidence="6">
    <location>
        <begin position="5"/>
        <end position="24"/>
    </location>
</feature>
<dbReference type="EMBL" id="JAGYPE020000043">
    <property type="protein sequence ID" value="MCH6267822.1"/>
    <property type="molecule type" value="Genomic_DNA"/>
</dbReference>
<evidence type="ECO:0000256" key="6">
    <source>
        <dbReference type="SAM" id="Phobius"/>
    </source>
</evidence>
<dbReference type="GO" id="GO:0046983">
    <property type="term" value="F:protein dimerization activity"/>
    <property type="evidence" value="ECO:0007669"/>
    <property type="project" value="InterPro"/>
</dbReference>
<evidence type="ECO:0000313" key="10">
    <source>
        <dbReference type="EMBL" id="MCH6267822.1"/>
    </source>
</evidence>
<dbReference type="GO" id="GO:0016020">
    <property type="term" value="C:membrane"/>
    <property type="evidence" value="ECO:0007669"/>
    <property type="project" value="InterPro"/>
</dbReference>
<comment type="catalytic activity">
    <reaction evidence="1">
        <text>ATP + protein L-histidine = ADP + protein N-phospho-L-histidine.</text>
        <dbReference type="EC" id="2.7.13.3"/>
    </reaction>
</comment>
<dbReference type="Pfam" id="PF02518">
    <property type="entry name" value="HATPase_c"/>
    <property type="match status" value="1"/>
</dbReference>
<dbReference type="InterPro" id="IPR050482">
    <property type="entry name" value="Sensor_HK_TwoCompSys"/>
</dbReference>
<keyword evidence="11" id="KW-1185">Reference proteome</keyword>
<keyword evidence="6" id="KW-1133">Transmembrane helix</keyword>
<dbReference type="CDD" id="cd16917">
    <property type="entry name" value="HATPase_UhpB-NarQ-NarX-like"/>
    <property type="match status" value="1"/>
</dbReference>
<dbReference type="EMBL" id="JAGYPE010000004">
    <property type="protein sequence ID" value="MBS4184298.1"/>
    <property type="molecule type" value="Genomic_DNA"/>
</dbReference>
<dbReference type="RefSeq" id="WP_213144191.1">
    <property type="nucleotide sequence ID" value="NZ_JAGYPE020000043.1"/>
</dbReference>
<evidence type="ECO:0000256" key="1">
    <source>
        <dbReference type="ARBA" id="ARBA00000085"/>
    </source>
</evidence>
<evidence type="ECO:0000256" key="2">
    <source>
        <dbReference type="ARBA" id="ARBA00012438"/>
    </source>
</evidence>
<keyword evidence="6" id="KW-0812">Transmembrane</keyword>
<feature type="domain" description="Histidine kinase/HSP90-like ATPase" evidence="7">
    <location>
        <begin position="174"/>
        <end position="259"/>
    </location>
</feature>
<evidence type="ECO:0000259" key="8">
    <source>
        <dbReference type="Pfam" id="PF07730"/>
    </source>
</evidence>
<dbReference type="Gene3D" id="1.20.5.1930">
    <property type="match status" value="1"/>
</dbReference>
<gene>
    <name evidence="10" type="ORF">KHB02_020065</name>
    <name evidence="9" type="ORF">KHB02_23150</name>
</gene>
<feature type="domain" description="Signal transduction histidine kinase subgroup 3 dimerisation and phosphoacceptor" evidence="8">
    <location>
        <begin position="80"/>
        <end position="126"/>
    </location>
</feature>
<name>A0A942YBC4_9BACI</name>
<keyword evidence="5" id="KW-0902">Two-component regulatory system</keyword>
<dbReference type="PANTHER" id="PTHR24421">
    <property type="entry name" value="NITRATE/NITRITE SENSOR PROTEIN NARX-RELATED"/>
    <property type="match status" value="1"/>
</dbReference>